<dbReference type="InterPro" id="IPR005511">
    <property type="entry name" value="SMP-30"/>
</dbReference>
<dbReference type="SUPFAM" id="SSF63829">
    <property type="entry name" value="Calcium-dependent phosphotriesterase"/>
    <property type="match status" value="1"/>
</dbReference>
<name>A0A4R4PGT6_9ACTN</name>
<comment type="cofactor">
    <cofactor evidence="4">
        <name>Zn(2+)</name>
        <dbReference type="ChEBI" id="CHEBI:29105"/>
    </cofactor>
    <text evidence="4">Binds 1 divalent metal cation per subunit.</text>
</comment>
<dbReference type="PRINTS" id="PR01790">
    <property type="entry name" value="SMP30FAMILY"/>
</dbReference>
<gene>
    <name evidence="6" type="ORF">E1261_34095</name>
</gene>
<evidence type="ECO:0000256" key="1">
    <source>
        <dbReference type="ARBA" id="ARBA00008853"/>
    </source>
</evidence>
<dbReference type="AlphaFoldDB" id="A0A4R4PGT6"/>
<organism evidence="6 7">
    <name type="scientific">Kribbella albertanoniae</name>
    <dbReference type="NCBI Taxonomy" id="1266829"/>
    <lineage>
        <taxon>Bacteria</taxon>
        <taxon>Bacillati</taxon>
        <taxon>Actinomycetota</taxon>
        <taxon>Actinomycetes</taxon>
        <taxon>Propionibacteriales</taxon>
        <taxon>Kribbellaceae</taxon>
        <taxon>Kribbella</taxon>
    </lineage>
</organism>
<evidence type="ECO:0000256" key="3">
    <source>
        <dbReference type="PIRSR" id="PIRSR605511-1"/>
    </source>
</evidence>
<feature type="binding site" evidence="4">
    <location>
        <position position="180"/>
    </location>
    <ligand>
        <name>a divalent metal cation</name>
        <dbReference type="ChEBI" id="CHEBI:60240"/>
    </ligand>
</feature>
<keyword evidence="7" id="KW-1185">Reference proteome</keyword>
<dbReference type="PANTHER" id="PTHR47572:SF4">
    <property type="entry name" value="LACTONASE DRP35"/>
    <property type="match status" value="1"/>
</dbReference>
<keyword evidence="4" id="KW-0862">Zinc</keyword>
<dbReference type="InterPro" id="IPR051262">
    <property type="entry name" value="SMP-30/CGR1_Lactonase"/>
</dbReference>
<keyword evidence="2" id="KW-0378">Hydrolase</keyword>
<proteinExistence type="inferred from homology"/>
<comment type="similarity">
    <text evidence="1">Belongs to the SMP-30/CGR1 family.</text>
</comment>
<evidence type="ECO:0000259" key="5">
    <source>
        <dbReference type="Pfam" id="PF08450"/>
    </source>
</evidence>
<evidence type="ECO:0000256" key="4">
    <source>
        <dbReference type="PIRSR" id="PIRSR605511-2"/>
    </source>
</evidence>
<feature type="active site" description="Proton donor/acceptor" evidence="3">
    <location>
        <position position="226"/>
    </location>
</feature>
<dbReference type="Pfam" id="PF08450">
    <property type="entry name" value="SGL"/>
    <property type="match status" value="1"/>
</dbReference>
<dbReference type="EMBL" id="SMKA01000229">
    <property type="protein sequence ID" value="TDC21108.1"/>
    <property type="molecule type" value="Genomic_DNA"/>
</dbReference>
<feature type="binding site" evidence="4">
    <location>
        <position position="36"/>
    </location>
    <ligand>
        <name>a divalent metal cation</name>
        <dbReference type="ChEBI" id="CHEBI:60240"/>
    </ligand>
</feature>
<dbReference type="OrthoDB" id="241638at2"/>
<dbReference type="Proteomes" id="UP000295075">
    <property type="component" value="Unassembled WGS sequence"/>
</dbReference>
<reference evidence="6 7" key="1">
    <citation type="submission" date="2019-03" db="EMBL/GenBank/DDBJ databases">
        <title>Draft genome sequences of novel Actinobacteria.</title>
        <authorList>
            <person name="Sahin N."/>
            <person name="Ay H."/>
            <person name="Saygin H."/>
        </authorList>
    </citation>
    <scope>NUCLEOTIDE SEQUENCE [LARGE SCALE GENOMIC DNA]</scope>
    <source>
        <strain evidence="6 7">JCM 30547</strain>
    </source>
</reference>
<feature type="domain" description="SMP-30/Gluconolactonase/LRE-like region" evidence="5">
    <location>
        <begin position="35"/>
        <end position="281"/>
    </location>
</feature>
<dbReference type="Gene3D" id="2.120.10.30">
    <property type="entry name" value="TolB, C-terminal domain"/>
    <property type="match status" value="1"/>
</dbReference>
<dbReference type="GO" id="GO:0046872">
    <property type="term" value="F:metal ion binding"/>
    <property type="evidence" value="ECO:0007669"/>
    <property type="project" value="UniProtKB-KW"/>
</dbReference>
<dbReference type="GO" id="GO:0016787">
    <property type="term" value="F:hydrolase activity"/>
    <property type="evidence" value="ECO:0007669"/>
    <property type="project" value="UniProtKB-KW"/>
</dbReference>
<accession>A0A4R4PGT6</accession>
<feature type="binding site" evidence="4">
    <location>
        <position position="226"/>
    </location>
    <ligand>
        <name>a divalent metal cation</name>
        <dbReference type="ChEBI" id="CHEBI:60240"/>
    </ligand>
</feature>
<dbReference type="InterPro" id="IPR013658">
    <property type="entry name" value="SGL"/>
</dbReference>
<evidence type="ECO:0000256" key="2">
    <source>
        <dbReference type="ARBA" id="ARBA00022801"/>
    </source>
</evidence>
<protein>
    <submittedName>
        <fullName evidence="6">SMP-30/gluconolactonase/LRE family protein</fullName>
    </submittedName>
</protein>
<evidence type="ECO:0000313" key="7">
    <source>
        <dbReference type="Proteomes" id="UP000295075"/>
    </source>
</evidence>
<comment type="caution">
    <text evidence="6">The sequence shown here is derived from an EMBL/GenBank/DDBJ whole genome shotgun (WGS) entry which is preliminary data.</text>
</comment>
<evidence type="ECO:0000313" key="6">
    <source>
        <dbReference type="EMBL" id="TDC21108.1"/>
    </source>
</evidence>
<keyword evidence="4" id="KW-0479">Metal-binding</keyword>
<dbReference type="PANTHER" id="PTHR47572">
    <property type="entry name" value="LIPOPROTEIN-RELATED"/>
    <property type="match status" value="1"/>
</dbReference>
<sequence>MAGTVPAEWEKFDDRFDGIRGDQHLERLWTGGRWVEGPVYSPAGRYLLWSDIPNDRILRWDETSYQVSAFRAPAGNTNGHTLDQQGRLVSCEHGNRRVTRTEHNGRISVLADNYEGHRFNSPNDVVVKRDGSIWFTDPSYGISSDYEGYKGEIETEGCHVYRVSADGGLTRVADDFDGPNGIAFSPDESLIYITDTERAHMRVFTVEGDRISGGEVFAECGNGAFDGIRIDTVGRVWASAADGVHVYHPDGTLLGKLLVPETVSNLTFGGAKRNRLFITATTSVYSLFTTVNGAAQPYDPHV</sequence>
<feature type="binding site" evidence="4">
    <location>
        <position position="123"/>
    </location>
    <ligand>
        <name>substrate</name>
    </ligand>
</feature>
<dbReference type="InterPro" id="IPR011042">
    <property type="entry name" value="6-blade_b-propeller_TolB-like"/>
</dbReference>